<evidence type="ECO:0000256" key="7">
    <source>
        <dbReference type="PROSITE-ProRule" id="PRU01091"/>
    </source>
</evidence>
<evidence type="ECO:0000256" key="3">
    <source>
        <dbReference type="ARBA" id="ARBA00023015"/>
    </source>
</evidence>
<organism evidence="10 11">
    <name type="scientific">Xylocopilactobacillus apis</name>
    <dbReference type="NCBI Taxonomy" id="2932183"/>
    <lineage>
        <taxon>Bacteria</taxon>
        <taxon>Bacillati</taxon>
        <taxon>Bacillota</taxon>
        <taxon>Bacilli</taxon>
        <taxon>Lactobacillales</taxon>
        <taxon>Lactobacillaceae</taxon>
        <taxon>Xylocopilactobacillus</taxon>
    </lineage>
</organism>
<dbReference type="InterPro" id="IPR001789">
    <property type="entry name" value="Sig_transdc_resp-reg_receiver"/>
</dbReference>
<keyword evidence="1 6" id="KW-0597">Phosphoprotein</keyword>
<dbReference type="Pfam" id="PF00486">
    <property type="entry name" value="Trans_reg_C"/>
    <property type="match status" value="1"/>
</dbReference>
<dbReference type="InterPro" id="IPR016032">
    <property type="entry name" value="Sig_transdc_resp-reg_C-effctor"/>
</dbReference>
<dbReference type="RefSeq" id="WP_317695907.1">
    <property type="nucleotide sequence ID" value="NZ_AP026801.1"/>
</dbReference>
<evidence type="ECO:0000313" key="10">
    <source>
        <dbReference type="EMBL" id="BDR57118.1"/>
    </source>
</evidence>
<keyword evidence="5" id="KW-0804">Transcription</keyword>
<feature type="modified residue" description="4-aspartylphosphate" evidence="6">
    <location>
        <position position="51"/>
    </location>
</feature>
<feature type="domain" description="Response regulatory" evidence="8">
    <location>
        <begin position="3"/>
        <end position="115"/>
    </location>
</feature>
<dbReference type="PROSITE" id="PS50110">
    <property type="entry name" value="RESPONSE_REGULATORY"/>
    <property type="match status" value="1"/>
</dbReference>
<keyword evidence="3" id="KW-0805">Transcription regulation</keyword>
<dbReference type="GO" id="GO:0000156">
    <property type="term" value="F:phosphorelay response regulator activity"/>
    <property type="evidence" value="ECO:0007669"/>
    <property type="project" value="TreeGrafter"/>
</dbReference>
<dbReference type="Pfam" id="PF00072">
    <property type="entry name" value="Response_reg"/>
    <property type="match status" value="1"/>
</dbReference>
<dbReference type="Gene3D" id="1.10.10.10">
    <property type="entry name" value="Winged helix-like DNA-binding domain superfamily/Winged helix DNA-binding domain"/>
    <property type="match status" value="1"/>
</dbReference>
<dbReference type="AlphaFoldDB" id="A0AAU9D0N8"/>
<keyword evidence="4 7" id="KW-0238">DNA-binding</keyword>
<evidence type="ECO:0000259" key="9">
    <source>
        <dbReference type="PROSITE" id="PS51755"/>
    </source>
</evidence>
<dbReference type="InterPro" id="IPR001867">
    <property type="entry name" value="OmpR/PhoB-type_DNA-bd"/>
</dbReference>
<dbReference type="PANTHER" id="PTHR48111">
    <property type="entry name" value="REGULATOR OF RPOS"/>
    <property type="match status" value="1"/>
</dbReference>
<dbReference type="InterPro" id="IPR011006">
    <property type="entry name" value="CheY-like_superfamily"/>
</dbReference>
<evidence type="ECO:0000313" key="11">
    <source>
        <dbReference type="Proteomes" id="UP001321804"/>
    </source>
</evidence>
<dbReference type="GO" id="GO:0006355">
    <property type="term" value="P:regulation of DNA-templated transcription"/>
    <property type="evidence" value="ECO:0007669"/>
    <property type="project" value="InterPro"/>
</dbReference>
<dbReference type="Gene3D" id="3.40.50.2300">
    <property type="match status" value="1"/>
</dbReference>
<dbReference type="PROSITE" id="PS51755">
    <property type="entry name" value="OMPR_PHOB"/>
    <property type="match status" value="1"/>
</dbReference>
<proteinExistence type="predicted"/>
<dbReference type="SUPFAM" id="SSF46894">
    <property type="entry name" value="C-terminal effector domain of the bipartite response regulators"/>
    <property type="match status" value="1"/>
</dbReference>
<dbReference type="GO" id="GO:0005829">
    <property type="term" value="C:cytosol"/>
    <property type="evidence" value="ECO:0007669"/>
    <property type="project" value="TreeGrafter"/>
</dbReference>
<dbReference type="KEGG" id="xak:KIMC2_16800"/>
<dbReference type="CDD" id="cd00383">
    <property type="entry name" value="trans_reg_C"/>
    <property type="match status" value="1"/>
</dbReference>
<dbReference type="InterPro" id="IPR039420">
    <property type="entry name" value="WalR-like"/>
</dbReference>
<dbReference type="Gene3D" id="6.10.250.690">
    <property type="match status" value="1"/>
</dbReference>
<dbReference type="SMART" id="SM00448">
    <property type="entry name" value="REC"/>
    <property type="match status" value="1"/>
</dbReference>
<evidence type="ECO:0000256" key="2">
    <source>
        <dbReference type="ARBA" id="ARBA00023012"/>
    </source>
</evidence>
<gene>
    <name evidence="10" type="ORF">KIMC2_16800</name>
</gene>
<evidence type="ECO:0000256" key="5">
    <source>
        <dbReference type="ARBA" id="ARBA00023163"/>
    </source>
</evidence>
<dbReference type="EMBL" id="AP026801">
    <property type="protein sequence ID" value="BDR57118.1"/>
    <property type="molecule type" value="Genomic_DNA"/>
</dbReference>
<evidence type="ECO:0000256" key="6">
    <source>
        <dbReference type="PROSITE-ProRule" id="PRU00169"/>
    </source>
</evidence>
<protein>
    <submittedName>
        <fullName evidence="10">DNA-binding response regulator</fullName>
    </submittedName>
</protein>
<keyword evidence="11" id="KW-1185">Reference proteome</keyword>
<feature type="DNA-binding region" description="OmpR/PhoB-type" evidence="7">
    <location>
        <begin position="123"/>
        <end position="219"/>
    </location>
</feature>
<evidence type="ECO:0000259" key="8">
    <source>
        <dbReference type="PROSITE" id="PS50110"/>
    </source>
</evidence>
<dbReference type="GO" id="GO:0000976">
    <property type="term" value="F:transcription cis-regulatory region binding"/>
    <property type="evidence" value="ECO:0007669"/>
    <property type="project" value="TreeGrafter"/>
</dbReference>
<feature type="domain" description="OmpR/PhoB-type" evidence="9">
    <location>
        <begin position="123"/>
        <end position="219"/>
    </location>
</feature>
<dbReference type="Proteomes" id="UP001321804">
    <property type="component" value="Chromosome"/>
</dbReference>
<sequence length="221" mass="25327">MEKILVVDDEPSILRLLKTSLEKDGYLVDTAQSLASLNFNQLSSYNLMILDVMMPGISGFEFVQKHREELDCPIIFLTAKNQEADILLGLGLGADDYIVKPFRSRELRARVKAHLRREERPHRHVFKAGDFTFDLNKKVMFYRNQKVSLTKGEYAICEFLAKNKGFVFSKDQIYEQVFGIESDGDSNSIVTHIKNIRQKLSVQNCPIQTSWGVGYLWQSGN</sequence>
<accession>A0AAU9D0N8</accession>
<evidence type="ECO:0000256" key="1">
    <source>
        <dbReference type="ARBA" id="ARBA00022553"/>
    </source>
</evidence>
<reference evidence="10 11" key="1">
    <citation type="journal article" date="2023" name="Microbiol. Spectr.">
        <title>Symbiosis of Carpenter Bees with Uncharacterized Lactic Acid Bacteria Showing NAD Auxotrophy.</title>
        <authorList>
            <person name="Kawasaki S."/>
            <person name="Ozawa K."/>
            <person name="Mori T."/>
            <person name="Yamamoto A."/>
            <person name="Ito M."/>
            <person name="Ohkuma M."/>
            <person name="Sakamoto M."/>
            <person name="Matsutani M."/>
        </authorList>
    </citation>
    <scope>NUCLEOTIDE SEQUENCE [LARGE SCALE GENOMIC DNA]</scope>
    <source>
        <strain evidence="10 11">KimC2</strain>
    </source>
</reference>
<dbReference type="SMART" id="SM00862">
    <property type="entry name" value="Trans_reg_C"/>
    <property type="match status" value="1"/>
</dbReference>
<dbReference type="PANTHER" id="PTHR48111:SF2">
    <property type="entry name" value="RESPONSE REGULATOR SAER"/>
    <property type="match status" value="1"/>
</dbReference>
<dbReference type="SUPFAM" id="SSF52172">
    <property type="entry name" value="CheY-like"/>
    <property type="match status" value="1"/>
</dbReference>
<dbReference type="GO" id="GO:0032993">
    <property type="term" value="C:protein-DNA complex"/>
    <property type="evidence" value="ECO:0007669"/>
    <property type="project" value="TreeGrafter"/>
</dbReference>
<evidence type="ECO:0000256" key="4">
    <source>
        <dbReference type="ARBA" id="ARBA00023125"/>
    </source>
</evidence>
<dbReference type="InterPro" id="IPR036388">
    <property type="entry name" value="WH-like_DNA-bd_sf"/>
</dbReference>
<name>A0AAU9D0N8_9LACO</name>
<keyword evidence="2" id="KW-0902">Two-component regulatory system</keyword>